<dbReference type="PANTHER" id="PTHR23322:SF70">
    <property type="entry name" value="UBX DOMAIN-CONTAINING PROTEIN"/>
    <property type="match status" value="1"/>
</dbReference>
<feature type="region of interest" description="Disordered" evidence="1">
    <location>
        <begin position="354"/>
        <end position="392"/>
    </location>
</feature>
<dbReference type="GO" id="GO:0043161">
    <property type="term" value="P:proteasome-mediated ubiquitin-dependent protein catabolic process"/>
    <property type="evidence" value="ECO:0007669"/>
    <property type="project" value="TreeGrafter"/>
</dbReference>
<dbReference type="PANTHER" id="PTHR23322">
    <property type="entry name" value="FAS-ASSOCIATED PROTEIN"/>
    <property type="match status" value="1"/>
</dbReference>
<comment type="caution">
    <text evidence="3">The sequence shown here is derived from an EMBL/GenBank/DDBJ whole genome shotgun (WGS) entry which is preliminary data.</text>
</comment>
<organism evidence="3 4">
    <name type="scientific">Eragrostis curvula</name>
    <name type="common">weeping love grass</name>
    <dbReference type="NCBI Taxonomy" id="38414"/>
    <lineage>
        <taxon>Eukaryota</taxon>
        <taxon>Viridiplantae</taxon>
        <taxon>Streptophyta</taxon>
        <taxon>Embryophyta</taxon>
        <taxon>Tracheophyta</taxon>
        <taxon>Spermatophyta</taxon>
        <taxon>Magnoliopsida</taxon>
        <taxon>Liliopsida</taxon>
        <taxon>Poales</taxon>
        <taxon>Poaceae</taxon>
        <taxon>PACMAD clade</taxon>
        <taxon>Chloridoideae</taxon>
        <taxon>Eragrostideae</taxon>
        <taxon>Eragrostidinae</taxon>
        <taxon>Eragrostis</taxon>
    </lineage>
</organism>
<dbReference type="InterPro" id="IPR050730">
    <property type="entry name" value="UBX_domain-protein"/>
</dbReference>
<evidence type="ECO:0000313" key="3">
    <source>
        <dbReference type="EMBL" id="TVU39632.1"/>
    </source>
</evidence>
<dbReference type="AlphaFoldDB" id="A0A5J9VT64"/>
<dbReference type="EMBL" id="RWGY01000007">
    <property type="protein sequence ID" value="TVU39632.1"/>
    <property type="molecule type" value="Genomic_DNA"/>
</dbReference>
<evidence type="ECO:0000256" key="1">
    <source>
        <dbReference type="SAM" id="MobiDB-lite"/>
    </source>
</evidence>
<dbReference type="Gene3D" id="1.10.8.10">
    <property type="entry name" value="DNA helicase RuvA subunit, C-terminal domain"/>
    <property type="match status" value="1"/>
</dbReference>
<dbReference type="OrthoDB" id="270602at2759"/>
<sequence>MDEDYTRERLVASFMEVTGVVSTVDACDHLSCCGWNLDEAVNLFLYIGAGTSGSRSTPPSSSSVPDDADDDEENFMRAPAVVPARSSETPRGGRANYSDDRRGSSASGSSRRVSRWDSETRVSSSNNNSRSSRRRRRRERFRERGNDDEEDGDGGRRRLRARVGRDEDATRIEVDGDLTSRLQLYDEALNSGKNKAAAKKEKEEEKSLEDLFRPPHELTFSGEFHDAKAHAARRARWLLVNVQDTGEAALASFAQNRDVWASGLVAQFVRDHFVLWQADAADAEGQGAEAEEARKVCAHYGLPLDKLPAVLVVDPVTGQAMARLHGTSTDPNDFLVAVRAYIATKPVIPVIGAKKGDASADDPSNQQPATTTPASSQRTANRQDVPKVEKQDKAVPAVATVAPIVEKQDKAVAAVATVAQTVEKQRAVVPTVQPAPAPVPKVCKLRIRLPDGRTVTKEFASECPVAALFAYCRSELGEGEAAKKPFRLIRLVGCTREEIGDRSVSFETLGLHLSTVSVLLG</sequence>
<dbReference type="InterPro" id="IPR006577">
    <property type="entry name" value="UAS"/>
</dbReference>
<dbReference type="Pfam" id="PF13899">
    <property type="entry name" value="Thioredoxin_7"/>
    <property type="match status" value="1"/>
</dbReference>
<dbReference type="Gene3D" id="3.10.20.90">
    <property type="entry name" value="Phosphatidylinositol 3-kinase Catalytic Subunit, Chain A, domain 1"/>
    <property type="match status" value="1"/>
</dbReference>
<dbReference type="SUPFAM" id="SSF54236">
    <property type="entry name" value="Ubiquitin-like"/>
    <property type="match status" value="1"/>
</dbReference>
<feature type="compositionally biased region" description="Low complexity" evidence="1">
    <location>
        <begin position="51"/>
        <end position="65"/>
    </location>
</feature>
<dbReference type="Gramene" id="TVU39632">
    <property type="protein sequence ID" value="TVU39632"/>
    <property type="gene ID" value="EJB05_13059"/>
</dbReference>
<dbReference type="Pfam" id="PF00789">
    <property type="entry name" value="UBX"/>
    <property type="match status" value="1"/>
</dbReference>
<feature type="domain" description="UBX" evidence="2">
    <location>
        <begin position="438"/>
        <end position="519"/>
    </location>
</feature>
<feature type="region of interest" description="Disordered" evidence="1">
    <location>
        <begin position="51"/>
        <end position="156"/>
    </location>
</feature>
<dbReference type="CDD" id="cd01767">
    <property type="entry name" value="UBX"/>
    <property type="match status" value="1"/>
</dbReference>
<dbReference type="InterPro" id="IPR036249">
    <property type="entry name" value="Thioredoxin-like_sf"/>
</dbReference>
<protein>
    <recommendedName>
        <fullName evidence="2">UBX domain-containing protein</fullName>
    </recommendedName>
</protein>
<dbReference type="CDD" id="cd14273">
    <property type="entry name" value="UBA_TAP-C_like"/>
    <property type="match status" value="1"/>
</dbReference>
<dbReference type="GO" id="GO:0005634">
    <property type="term" value="C:nucleus"/>
    <property type="evidence" value="ECO:0007669"/>
    <property type="project" value="TreeGrafter"/>
</dbReference>
<evidence type="ECO:0000259" key="2">
    <source>
        <dbReference type="PROSITE" id="PS50033"/>
    </source>
</evidence>
<proteinExistence type="predicted"/>
<dbReference type="InterPro" id="IPR001012">
    <property type="entry name" value="UBX_dom"/>
</dbReference>
<dbReference type="InterPro" id="IPR029071">
    <property type="entry name" value="Ubiquitin-like_domsf"/>
</dbReference>
<name>A0A5J9VT64_9POAL</name>
<dbReference type="PROSITE" id="PS50033">
    <property type="entry name" value="UBX"/>
    <property type="match status" value="1"/>
</dbReference>
<dbReference type="CDD" id="cd02958">
    <property type="entry name" value="UAS"/>
    <property type="match status" value="1"/>
</dbReference>
<keyword evidence="4" id="KW-1185">Reference proteome</keyword>
<dbReference type="GO" id="GO:0043130">
    <property type="term" value="F:ubiquitin binding"/>
    <property type="evidence" value="ECO:0007669"/>
    <property type="project" value="TreeGrafter"/>
</dbReference>
<feature type="compositionally biased region" description="Low complexity" evidence="1">
    <location>
        <begin position="121"/>
        <end position="130"/>
    </location>
</feature>
<dbReference type="Pfam" id="PF14555">
    <property type="entry name" value="UBA_4"/>
    <property type="match status" value="1"/>
</dbReference>
<accession>A0A5J9VT64</accession>
<feature type="non-terminal residue" evidence="3">
    <location>
        <position position="1"/>
    </location>
</feature>
<gene>
    <name evidence="3" type="ORF">EJB05_13059</name>
</gene>
<dbReference type="SUPFAM" id="SSF52833">
    <property type="entry name" value="Thioredoxin-like"/>
    <property type="match status" value="1"/>
</dbReference>
<reference evidence="3 4" key="1">
    <citation type="journal article" date="2019" name="Sci. Rep.">
        <title>A high-quality genome of Eragrostis curvula grass provides insights into Poaceae evolution and supports new strategies to enhance forage quality.</title>
        <authorList>
            <person name="Carballo J."/>
            <person name="Santos B.A.C.M."/>
            <person name="Zappacosta D."/>
            <person name="Garbus I."/>
            <person name="Selva J.P."/>
            <person name="Gallo C.A."/>
            <person name="Diaz A."/>
            <person name="Albertini E."/>
            <person name="Caccamo M."/>
            <person name="Echenique V."/>
        </authorList>
    </citation>
    <scope>NUCLEOTIDE SEQUENCE [LARGE SCALE GENOMIC DNA]</scope>
    <source>
        <strain evidence="4">cv. Victoria</strain>
        <tissue evidence="3">Leaf</tissue>
    </source>
</reference>
<feature type="compositionally biased region" description="Polar residues" evidence="1">
    <location>
        <begin position="362"/>
        <end position="382"/>
    </location>
</feature>
<dbReference type="SMART" id="SM00594">
    <property type="entry name" value="UAS"/>
    <property type="match status" value="1"/>
</dbReference>
<evidence type="ECO:0000313" key="4">
    <source>
        <dbReference type="Proteomes" id="UP000324897"/>
    </source>
</evidence>
<dbReference type="Gene3D" id="3.40.30.10">
    <property type="entry name" value="Glutaredoxin"/>
    <property type="match status" value="1"/>
</dbReference>
<dbReference type="Proteomes" id="UP000324897">
    <property type="component" value="Chromosome 4"/>
</dbReference>